<feature type="compositionally biased region" description="Basic and acidic residues" evidence="8">
    <location>
        <begin position="244"/>
        <end position="257"/>
    </location>
</feature>
<dbReference type="AlphaFoldDB" id="U1I2J9"/>
<dbReference type="PANTHER" id="PTHR15341">
    <property type="entry name" value="SUN-COR STEROID HORMONE RECEPTOR CO-REPRESSOR"/>
    <property type="match status" value="1"/>
</dbReference>
<comment type="subcellular location">
    <subcellularLocation>
        <location evidence="1 6">Nucleus</location>
    </subcellularLocation>
</comment>
<dbReference type="GO" id="GO:0003723">
    <property type="term" value="F:RNA binding"/>
    <property type="evidence" value="ECO:0007669"/>
    <property type="project" value="UniProtKB-UniRule"/>
</dbReference>
<evidence type="ECO:0000313" key="9">
    <source>
        <dbReference type="EMBL" id="ERF76184.1"/>
    </source>
</evidence>
<comment type="similarity">
    <text evidence="2 6">Belongs to the C1D family.</text>
</comment>
<feature type="compositionally biased region" description="Acidic residues" evidence="8">
    <location>
        <begin position="154"/>
        <end position="174"/>
    </location>
</feature>
<feature type="compositionally biased region" description="Basic residues" evidence="8">
    <location>
        <begin position="199"/>
        <end position="224"/>
    </location>
</feature>
<evidence type="ECO:0000256" key="6">
    <source>
        <dbReference type="RuleBase" id="RU368003"/>
    </source>
</evidence>
<keyword evidence="7" id="KW-0175">Coiled coil</keyword>
<dbReference type="InterPro" id="IPR011082">
    <property type="entry name" value="Exosome-assoc_fac/DNA_repair"/>
</dbReference>
<dbReference type="GO" id="GO:0005730">
    <property type="term" value="C:nucleolus"/>
    <property type="evidence" value="ECO:0007669"/>
    <property type="project" value="TreeGrafter"/>
</dbReference>
<evidence type="ECO:0000256" key="1">
    <source>
        <dbReference type="ARBA" id="ARBA00004123"/>
    </source>
</evidence>
<name>U1I2J9_ENDPU</name>
<dbReference type="GO" id="GO:0000460">
    <property type="term" value="P:maturation of 5.8S rRNA"/>
    <property type="evidence" value="ECO:0007669"/>
    <property type="project" value="TreeGrafter"/>
</dbReference>
<feature type="coiled-coil region" evidence="7">
    <location>
        <begin position="3"/>
        <end position="30"/>
    </location>
</feature>
<evidence type="ECO:0000256" key="4">
    <source>
        <dbReference type="ARBA" id="ARBA00022884"/>
    </source>
</evidence>
<keyword evidence="10" id="KW-1185">Reference proteome</keyword>
<dbReference type="OMA" id="GADAQNH"/>
<dbReference type="PANTHER" id="PTHR15341:SF3">
    <property type="entry name" value="NUCLEAR NUCLEIC ACID-BINDING PROTEIN C1D"/>
    <property type="match status" value="1"/>
</dbReference>
<keyword evidence="5 6" id="KW-0539">Nucleus</keyword>
<dbReference type="Pfam" id="PF04000">
    <property type="entry name" value="Sas10_Utp3"/>
    <property type="match status" value="1"/>
</dbReference>
<evidence type="ECO:0000256" key="7">
    <source>
        <dbReference type="SAM" id="Coils"/>
    </source>
</evidence>
<dbReference type="RefSeq" id="XP_007786466.1">
    <property type="nucleotide sequence ID" value="XM_007788276.1"/>
</dbReference>
<organism evidence="9 10">
    <name type="scientific">Endocarpon pusillum (strain Z07020 / HMAS-L-300199)</name>
    <name type="common">Lichen-forming fungus</name>
    <dbReference type="NCBI Taxonomy" id="1263415"/>
    <lineage>
        <taxon>Eukaryota</taxon>
        <taxon>Fungi</taxon>
        <taxon>Dikarya</taxon>
        <taxon>Ascomycota</taxon>
        <taxon>Pezizomycotina</taxon>
        <taxon>Eurotiomycetes</taxon>
        <taxon>Chaetothyriomycetidae</taxon>
        <taxon>Verrucariales</taxon>
        <taxon>Verrucariaceae</taxon>
        <taxon>Endocarpon</taxon>
    </lineage>
</organism>
<accession>U1I2J9</accession>
<dbReference type="HOGENOM" id="CLU_064339_2_1_1"/>
<feature type="region of interest" description="Disordered" evidence="8">
    <location>
        <begin position="141"/>
        <end position="257"/>
    </location>
</feature>
<evidence type="ECO:0000256" key="8">
    <source>
        <dbReference type="SAM" id="MobiDB-lite"/>
    </source>
</evidence>
<evidence type="ECO:0000256" key="3">
    <source>
        <dbReference type="ARBA" id="ARBA00022552"/>
    </source>
</evidence>
<gene>
    <name evidence="9" type="ORF">EPUS_07384</name>
</gene>
<dbReference type="Proteomes" id="UP000019373">
    <property type="component" value="Unassembled WGS sequence"/>
</dbReference>
<keyword evidence="4 6" id="KW-0694">RNA-binding</keyword>
<dbReference type="OrthoDB" id="1421013at2759"/>
<dbReference type="GO" id="GO:0003677">
    <property type="term" value="F:DNA binding"/>
    <property type="evidence" value="ECO:0007669"/>
    <property type="project" value="TreeGrafter"/>
</dbReference>
<evidence type="ECO:0000313" key="10">
    <source>
        <dbReference type="Proteomes" id="UP000019373"/>
    </source>
</evidence>
<dbReference type="GO" id="GO:0010468">
    <property type="term" value="P:regulation of gene expression"/>
    <property type="evidence" value="ECO:0007669"/>
    <property type="project" value="TreeGrafter"/>
</dbReference>
<dbReference type="EMBL" id="KE720776">
    <property type="protein sequence ID" value="ERF76184.1"/>
    <property type="molecule type" value="Genomic_DNA"/>
</dbReference>
<dbReference type="GeneID" id="19242268"/>
<evidence type="ECO:0000256" key="2">
    <source>
        <dbReference type="ARBA" id="ARBA00009154"/>
    </source>
</evidence>
<proteinExistence type="inferred from homology"/>
<evidence type="ECO:0000256" key="5">
    <source>
        <dbReference type="ARBA" id="ARBA00023242"/>
    </source>
</evidence>
<dbReference type="eggNOG" id="KOG4835">
    <property type="taxonomic scope" value="Eukaryota"/>
</dbReference>
<protein>
    <recommendedName>
        <fullName evidence="6">Exosome complex protein</fullName>
    </recommendedName>
</protein>
<dbReference type="InterPro" id="IPR007146">
    <property type="entry name" value="Sas10/Utp3/C1D"/>
</dbReference>
<comment type="function">
    <text evidence="6">Required for exosome-dependent processing of pre-rRNA and small nucleolar RNA (snRNA) precursors. Involved in processing of 35S pre-rRNA at the A0, A1 and A2 sites.</text>
</comment>
<reference evidence="10" key="1">
    <citation type="journal article" date="2014" name="BMC Genomics">
        <title>Genome characteristics reveal the impact of lichenization on lichen-forming fungus Endocarpon pusillum Hedwig (Verrucariales, Ascomycota).</title>
        <authorList>
            <person name="Wang Y.-Y."/>
            <person name="Liu B."/>
            <person name="Zhang X.-Y."/>
            <person name="Zhou Q.-M."/>
            <person name="Zhang T."/>
            <person name="Li H."/>
            <person name="Yu Y.-F."/>
            <person name="Zhang X.-L."/>
            <person name="Hao X.-Y."/>
            <person name="Wang M."/>
            <person name="Wang L."/>
            <person name="Wei J.-C."/>
        </authorList>
    </citation>
    <scope>NUCLEOTIDE SEQUENCE [LARGE SCALE GENOMIC DNA]</scope>
    <source>
        <strain evidence="10">Z07020 / HMAS-L-300199</strain>
    </source>
</reference>
<dbReference type="GO" id="GO:0000178">
    <property type="term" value="C:exosome (RNase complex)"/>
    <property type="evidence" value="ECO:0007669"/>
    <property type="project" value="TreeGrafter"/>
</dbReference>
<keyword evidence="3 6" id="KW-0698">rRNA processing</keyword>
<sequence>MDATNLVSLVEHLEDNIDELEENLEPLLSAALTATTQKLPVLDKAKLYVLIVYSIESLLFSYLRLNGVKAKDHPVFKELTRVKQYFEKIKIAEEGPAEPRKNLSLNKQAAGRVIKHALSGNEKHDLERAEREAKEKLMAKRKLQVMNQKKDIEAETTLDTSEDESEEYDGEAEQGELKDTNTVSDTPKPLANPSNHKDKTGKKDKKNAKRKSKKAEKRARKRKRGQQDQGDQATKKKKAGRGKNKQDRSPPADRTWL</sequence>